<accession>A7TPN4</accession>
<dbReference type="PhylomeDB" id="A7TPN4"/>
<evidence type="ECO:0000259" key="11">
    <source>
        <dbReference type="Pfam" id="PF04083"/>
    </source>
</evidence>
<comment type="similarity">
    <text evidence="2">Belongs to the AB hydrolase superfamily.</text>
</comment>
<dbReference type="GO" id="GO:0000032">
    <property type="term" value="P:cell wall mannoprotein biosynthetic process"/>
    <property type="evidence" value="ECO:0007669"/>
    <property type="project" value="EnsemblFungi"/>
</dbReference>
<dbReference type="Pfam" id="PF04083">
    <property type="entry name" value="Abhydro_lipase"/>
    <property type="match status" value="1"/>
</dbReference>
<feature type="transmembrane region" description="Helical" evidence="10">
    <location>
        <begin position="345"/>
        <end position="364"/>
    </location>
</feature>
<dbReference type="STRING" id="436907.A7TPN4"/>
<dbReference type="SUPFAM" id="SSF53474">
    <property type="entry name" value="alpha/beta-Hydrolases"/>
    <property type="match status" value="1"/>
</dbReference>
<organism evidence="13">
    <name type="scientific">Vanderwaltozyma polyspora (strain ATCC 22028 / DSM 70294 / BCRC 21397 / CBS 2163 / NBRC 10782 / NRRL Y-8283 / UCD 57-17)</name>
    <name type="common">Kluyveromyces polysporus</name>
    <dbReference type="NCBI Taxonomy" id="436907"/>
    <lineage>
        <taxon>Eukaryota</taxon>
        <taxon>Fungi</taxon>
        <taxon>Dikarya</taxon>
        <taxon>Ascomycota</taxon>
        <taxon>Saccharomycotina</taxon>
        <taxon>Saccharomycetes</taxon>
        <taxon>Saccharomycetales</taxon>
        <taxon>Saccharomycetaceae</taxon>
        <taxon>Vanderwaltozyma</taxon>
    </lineage>
</organism>
<dbReference type="KEGG" id="vpo:Kpol_478p15"/>
<dbReference type="eggNOG" id="KOG2624">
    <property type="taxonomic scope" value="Eukaryota"/>
</dbReference>
<evidence type="ECO:0000256" key="10">
    <source>
        <dbReference type="SAM" id="Phobius"/>
    </source>
</evidence>
<dbReference type="GO" id="GO:0016042">
    <property type="term" value="P:lipid catabolic process"/>
    <property type="evidence" value="ECO:0007669"/>
    <property type="project" value="UniProtKB-KW"/>
</dbReference>
<protein>
    <recommendedName>
        <fullName evidence="7">sterol esterase</fullName>
        <ecNumber evidence="7">3.1.1.13</ecNumber>
    </recommendedName>
</protein>
<dbReference type="OrthoDB" id="6130531at2759"/>
<dbReference type="Gene3D" id="3.40.50.1820">
    <property type="entry name" value="alpha/beta hydrolase"/>
    <property type="match status" value="1"/>
</dbReference>
<proteinExistence type="inferred from homology"/>
<dbReference type="FunFam" id="3.40.50.1820:FF:000108">
    <property type="entry name" value="Lipid particle protein"/>
    <property type="match status" value="1"/>
</dbReference>
<dbReference type="AlphaFoldDB" id="A7TPN4"/>
<dbReference type="ESTHER" id="vanpo-a7tpn4">
    <property type="family name" value="Acidic_Lipase"/>
</dbReference>
<dbReference type="GO" id="GO:0004771">
    <property type="term" value="F:sterol ester esterase activity"/>
    <property type="evidence" value="ECO:0007669"/>
    <property type="project" value="UniProtKB-EC"/>
</dbReference>
<feature type="region of interest" description="Disordered" evidence="9">
    <location>
        <begin position="46"/>
        <end position="70"/>
    </location>
</feature>
<name>A7TPN4_VANPO</name>
<keyword evidence="4" id="KW-0442">Lipid degradation</keyword>
<comment type="subcellular location">
    <subcellularLocation>
        <location evidence="1">Membrane</location>
    </subcellularLocation>
</comment>
<keyword evidence="5" id="KW-0443">Lipid metabolism</keyword>
<evidence type="ECO:0000256" key="6">
    <source>
        <dbReference type="ARBA" id="ARBA00023136"/>
    </source>
</evidence>
<evidence type="ECO:0000256" key="9">
    <source>
        <dbReference type="SAM" id="MobiDB-lite"/>
    </source>
</evidence>
<keyword evidence="6 10" id="KW-0472">Membrane</keyword>
<comment type="catalytic activity">
    <reaction evidence="8">
        <text>a sterol ester + H2O = a sterol + a fatty acid + H(+)</text>
        <dbReference type="Rhea" id="RHEA:10100"/>
        <dbReference type="ChEBI" id="CHEBI:15377"/>
        <dbReference type="ChEBI" id="CHEBI:15378"/>
        <dbReference type="ChEBI" id="CHEBI:15889"/>
        <dbReference type="ChEBI" id="CHEBI:28868"/>
        <dbReference type="ChEBI" id="CHEBI:35915"/>
        <dbReference type="EC" id="3.1.1.13"/>
    </reaction>
</comment>
<keyword evidence="3" id="KW-0378">Hydrolase</keyword>
<dbReference type="InterPro" id="IPR006693">
    <property type="entry name" value="AB_hydrolase_lipase"/>
</dbReference>
<feature type="transmembrane region" description="Helical" evidence="10">
    <location>
        <begin position="15"/>
        <end position="38"/>
    </location>
</feature>
<evidence type="ECO:0000256" key="3">
    <source>
        <dbReference type="ARBA" id="ARBA00022801"/>
    </source>
</evidence>
<dbReference type="PANTHER" id="PTHR11005">
    <property type="entry name" value="LYSOSOMAL ACID LIPASE-RELATED"/>
    <property type="match status" value="1"/>
</dbReference>
<gene>
    <name evidence="12" type="ORF">Kpol_478p15</name>
</gene>
<dbReference type="RefSeq" id="XP_001643637.1">
    <property type="nucleotide sequence ID" value="XM_001643587.1"/>
</dbReference>
<dbReference type="EMBL" id="DS480445">
    <property type="protein sequence ID" value="EDO15779.1"/>
    <property type="molecule type" value="Genomic_DNA"/>
</dbReference>
<dbReference type="Proteomes" id="UP000000267">
    <property type="component" value="Unassembled WGS sequence"/>
</dbReference>
<evidence type="ECO:0000256" key="7">
    <source>
        <dbReference type="ARBA" id="ARBA00039150"/>
    </source>
</evidence>
<keyword evidence="10" id="KW-1133">Transmembrane helix</keyword>
<dbReference type="GO" id="GO:0005886">
    <property type="term" value="C:plasma membrane"/>
    <property type="evidence" value="ECO:0007669"/>
    <property type="project" value="EnsemblFungi"/>
</dbReference>
<evidence type="ECO:0000256" key="8">
    <source>
        <dbReference type="ARBA" id="ARBA00051395"/>
    </source>
</evidence>
<dbReference type="InParanoid" id="A7TPN4"/>
<dbReference type="EC" id="3.1.1.13" evidence="7"/>
<dbReference type="GeneID" id="5543883"/>
<keyword evidence="13" id="KW-1185">Reference proteome</keyword>
<dbReference type="GO" id="GO:0016125">
    <property type="term" value="P:sterol metabolic process"/>
    <property type="evidence" value="ECO:0007669"/>
    <property type="project" value="EnsemblFungi"/>
</dbReference>
<reference evidence="12 13" key="1">
    <citation type="journal article" date="2007" name="Proc. Natl. Acad. Sci. U.S.A.">
        <title>Independent sorting-out of thousands of duplicated gene pairs in two yeast species descended from a whole-genome duplication.</title>
        <authorList>
            <person name="Scannell D.R."/>
            <person name="Frank A.C."/>
            <person name="Conant G.C."/>
            <person name="Byrne K.P."/>
            <person name="Woolfit M."/>
            <person name="Wolfe K.H."/>
        </authorList>
    </citation>
    <scope>NUCLEOTIDE SEQUENCE [LARGE SCALE GENOMIC DNA]</scope>
    <source>
        <strain evidence="13">ATCC 22028 / DSM 70294 / BCRC 21397 / CBS 2163 / NBRC 10782 / NRRL Y-8283 / UCD 57-17</strain>
    </source>
</reference>
<evidence type="ECO:0000256" key="5">
    <source>
        <dbReference type="ARBA" id="ARBA00023098"/>
    </source>
</evidence>
<evidence type="ECO:0000256" key="2">
    <source>
        <dbReference type="ARBA" id="ARBA00008645"/>
    </source>
</evidence>
<keyword evidence="10" id="KW-0812">Transmembrane</keyword>
<evidence type="ECO:0000256" key="4">
    <source>
        <dbReference type="ARBA" id="ARBA00022963"/>
    </source>
</evidence>
<evidence type="ECO:0000313" key="13">
    <source>
        <dbReference type="Proteomes" id="UP000000267"/>
    </source>
</evidence>
<dbReference type="InterPro" id="IPR029058">
    <property type="entry name" value="AB_hydrolase_fold"/>
</dbReference>
<sequence>MEAILDLIYKVSSGIILFFSLMSLFICSLWHIFIVNLFGNDQASRETKSTDTKIKSQPNEKFQKHKRTVSTTPLQNEVDQEIDLELDTLNNIEFDHTITNPNDEKLRKQRSENIENPFHDVLDLEDTNLVPDLNYYYNQYDIEIENFELTTEDGFVIELWHMKNRNENLSVKRKPLLLLHGLLQSCGSFASSGRKSLAYFFNESGYDVWLGNNRCGFNPKWSTESNKSGRSKWNWDINDMVKYDLKLLVEQVIERTGYPKITLIAHSQGTTQGFMGLVNGKKLYENDEFSLNDKLETFVALAPAVYPGPLLHEKIFVKLMAKGIDHPMIFGNRSFMPFMITMRDILVGWRIFSYLSYIMFNYMFDWNDYLWDKKLRDRHFLFSPVNISVNLMKWWLSSKQLSFKHGYHKIFPQDRRWIEEKGPRILLFVPRQDRLVDGKQLINHFIEHEDHSKYKIWYIDEYSHLDVLWAHDVIERIGKEILEEIGQ</sequence>
<dbReference type="HOGENOM" id="CLU_024238_3_1_1"/>
<dbReference type="OMA" id="DAVEWCF"/>
<evidence type="ECO:0000256" key="1">
    <source>
        <dbReference type="ARBA" id="ARBA00004370"/>
    </source>
</evidence>
<evidence type="ECO:0000313" key="12">
    <source>
        <dbReference type="EMBL" id="EDO15779.1"/>
    </source>
</evidence>
<feature type="domain" description="Partial AB-hydrolase lipase" evidence="11">
    <location>
        <begin position="134"/>
        <end position="192"/>
    </location>
</feature>